<dbReference type="GO" id="GO:0005737">
    <property type="term" value="C:cytoplasm"/>
    <property type="evidence" value="ECO:0007669"/>
    <property type="project" value="UniProtKB-SubCell"/>
</dbReference>
<dbReference type="GO" id="GO:0003677">
    <property type="term" value="F:DNA binding"/>
    <property type="evidence" value="ECO:0007669"/>
    <property type="project" value="UniProtKB-KW"/>
</dbReference>
<keyword evidence="7" id="KW-0804">Transcription</keyword>
<evidence type="ECO:0000313" key="12">
    <source>
        <dbReference type="EMBL" id="KAK7571106.1"/>
    </source>
</evidence>
<feature type="region of interest" description="Disordered" evidence="11">
    <location>
        <begin position="291"/>
        <end position="335"/>
    </location>
</feature>
<keyword evidence="4" id="KW-0963">Cytoplasm</keyword>
<keyword evidence="8" id="KW-0539">Nucleus</keyword>
<reference evidence="12 13" key="1">
    <citation type="submission" date="2024-03" db="EMBL/GenBank/DDBJ databases">
        <title>Adaptation during the transition from Ophiocordyceps entomopathogen to insect associate is accompanied by gene loss and intensified selection.</title>
        <authorList>
            <person name="Ward C.M."/>
            <person name="Onetto C.A."/>
            <person name="Borneman A.R."/>
        </authorList>
    </citation>
    <scope>NUCLEOTIDE SEQUENCE [LARGE SCALE GENOMIC DNA]</scope>
    <source>
        <strain evidence="12">AWRI1</strain>
        <tissue evidence="12">Single Adult Female</tissue>
    </source>
</reference>
<evidence type="ECO:0000256" key="8">
    <source>
        <dbReference type="ARBA" id="ARBA00023242"/>
    </source>
</evidence>
<keyword evidence="5" id="KW-0805">Transcription regulation</keyword>
<dbReference type="PANTHER" id="PTHR10126">
    <property type="entry name" value="TATA-BOX BINDING PROTEIN"/>
    <property type="match status" value="1"/>
</dbReference>
<dbReference type="PRINTS" id="PR00686">
    <property type="entry name" value="TIFACTORIID"/>
</dbReference>
<comment type="caution">
    <text evidence="12">The sequence shown here is derived from an EMBL/GenBank/DDBJ whole genome shotgun (WGS) entry which is preliminary data.</text>
</comment>
<sequence length="335" mass="36918">MSPTMTTVFPENRFKLLTNGSVVSDQFNTNCAEGLAASATPSLPAAAAQLPVTDEKAITGGADSVASDAAVVKSQMRSQGPQPDPAEQPEIDIVINNVVCSFSLGCHLNLRQIALNGHNVEYRRENGMVSMKLRKPQITASVWSSGKITCTGATSEEEARAGARRIARVIQKLGFDAKFRKMRIVNVLGVCWMPFEIKINAFSQRFREADYEPELHPGVTYKVAALKATLKIFSTGSITVTAPSVPNVQLAIEHIYPLVAEFRKELSASAEETRARKRLVAQQRLEHQEQRRLRYGGQRRPSFEDGSNCAKRKRLNSDHSDGDEDEDKEVDSIIC</sequence>
<evidence type="ECO:0000256" key="7">
    <source>
        <dbReference type="ARBA" id="ARBA00023163"/>
    </source>
</evidence>
<evidence type="ECO:0000256" key="9">
    <source>
        <dbReference type="ARBA" id="ARBA00023474"/>
    </source>
</evidence>
<comment type="subcellular location">
    <subcellularLocation>
        <location evidence="2">Cytoplasm</location>
    </subcellularLocation>
    <subcellularLocation>
        <location evidence="1">Nucleus</location>
    </subcellularLocation>
</comment>
<evidence type="ECO:0000256" key="11">
    <source>
        <dbReference type="SAM" id="MobiDB-lite"/>
    </source>
</evidence>
<evidence type="ECO:0000256" key="2">
    <source>
        <dbReference type="ARBA" id="ARBA00004496"/>
    </source>
</evidence>
<dbReference type="CDD" id="cd04517">
    <property type="entry name" value="TLF"/>
    <property type="match status" value="1"/>
</dbReference>
<keyword evidence="13" id="KW-1185">Reference proteome</keyword>
<dbReference type="AlphaFoldDB" id="A0AAN9T6H9"/>
<dbReference type="GO" id="GO:0005634">
    <property type="term" value="C:nucleus"/>
    <property type="evidence" value="ECO:0007669"/>
    <property type="project" value="UniProtKB-SubCell"/>
</dbReference>
<dbReference type="InterPro" id="IPR012295">
    <property type="entry name" value="TBP_dom_sf"/>
</dbReference>
<dbReference type="SUPFAM" id="SSF55945">
    <property type="entry name" value="TATA-box binding protein-like"/>
    <property type="match status" value="2"/>
</dbReference>
<evidence type="ECO:0000256" key="10">
    <source>
        <dbReference type="ARBA" id="ARBA00033173"/>
    </source>
</evidence>
<name>A0AAN9T6H9_9HEMI</name>
<organism evidence="12 13">
    <name type="scientific">Parthenolecanium corni</name>
    <dbReference type="NCBI Taxonomy" id="536013"/>
    <lineage>
        <taxon>Eukaryota</taxon>
        <taxon>Metazoa</taxon>
        <taxon>Ecdysozoa</taxon>
        <taxon>Arthropoda</taxon>
        <taxon>Hexapoda</taxon>
        <taxon>Insecta</taxon>
        <taxon>Pterygota</taxon>
        <taxon>Neoptera</taxon>
        <taxon>Paraneoptera</taxon>
        <taxon>Hemiptera</taxon>
        <taxon>Sternorrhyncha</taxon>
        <taxon>Coccoidea</taxon>
        <taxon>Coccidae</taxon>
        <taxon>Parthenolecanium</taxon>
    </lineage>
</organism>
<evidence type="ECO:0000256" key="6">
    <source>
        <dbReference type="ARBA" id="ARBA00023125"/>
    </source>
</evidence>
<evidence type="ECO:0000313" key="13">
    <source>
        <dbReference type="Proteomes" id="UP001367676"/>
    </source>
</evidence>
<feature type="region of interest" description="Disordered" evidence="11">
    <location>
        <begin position="69"/>
        <end position="88"/>
    </location>
</feature>
<dbReference type="FunFam" id="3.30.310.10:FF:000009">
    <property type="entry name" value="TatA box-binding protein-like protein 1"/>
    <property type="match status" value="1"/>
</dbReference>
<evidence type="ECO:0000256" key="4">
    <source>
        <dbReference type="ARBA" id="ARBA00022490"/>
    </source>
</evidence>
<accession>A0AAN9T6H9</accession>
<dbReference type="Pfam" id="PF00352">
    <property type="entry name" value="TBP"/>
    <property type="match status" value="2"/>
</dbReference>
<comment type="similarity">
    <text evidence="3">Belongs to the TBP family.</text>
</comment>
<evidence type="ECO:0000256" key="1">
    <source>
        <dbReference type="ARBA" id="ARBA00004123"/>
    </source>
</evidence>
<dbReference type="EMBL" id="JBBCAQ010000041">
    <property type="protein sequence ID" value="KAK7571106.1"/>
    <property type="molecule type" value="Genomic_DNA"/>
</dbReference>
<dbReference type="InterPro" id="IPR000814">
    <property type="entry name" value="TBP"/>
</dbReference>
<keyword evidence="6" id="KW-0238">DNA-binding</keyword>
<dbReference type="Proteomes" id="UP001367676">
    <property type="component" value="Unassembled WGS sequence"/>
</dbReference>
<dbReference type="Gene3D" id="3.30.310.10">
    <property type="entry name" value="TATA-Binding Protein"/>
    <property type="match status" value="2"/>
</dbReference>
<proteinExistence type="inferred from homology"/>
<dbReference type="GO" id="GO:0006352">
    <property type="term" value="P:DNA-templated transcription initiation"/>
    <property type="evidence" value="ECO:0007669"/>
    <property type="project" value="InterPro"/>
</dbReference>
<evidence type="ECO:0000256" key="5">
    <source>
        <dbReference type="ARBA" id="ARBA00023015"/>
    </source>
</evidence>
<gene>
    <name evidence="12" type="ORF">V9T40_014710</name>
</gene>
<protein>
    <recommendedName>
        <fullName evidence="9">TATA box-binding protein-like 1</fullName>
    </recommendedName>
    <alternativeName>
        <fullName evidence="10">TBP-like factor</fullName>
    </alternativeName>
</protein>
<dbReference type="FunFam" id="3.30.310.10:FF:000005">
    <property type="entry name" value="TATA box-binding protein-like 1"/>
    <property type="match status" value="1"/>
</dbReference>
<evidence type="ECO:0000256" key="3">
    <source>
        <dbReference type="ARBA" id="ARBA00005560"/>
    </source>
</evidence>
<dbReference type="InterPro" id="IPR015445">
    <property type="entry name" value="TBP-like"/>
</dbReference>